<keyword evidence="1" id="KW-1133">Transmembrane helix</keyword>
<gene>
    <name evidence="2" type="ORF">FSB73_20520</name>
</gene>
<accession>A0A5B8VR07</accession>
<name>A0A5B8VR07_9BACT</name>
<keyword evidence="1" id="KW-0472">Membrane</keyword>
<dbReference type="Proteomes" id="UP000321291">
    <property type="component" value="Chromosome"/>
</dbReference>
<dbReference type="AlphaFoldDB" id="A0A5B8VR07"/>
<sequence>MEKEALEDLIERYIMGLTSVEEDAKLKRWYEDISKKQASLRQLSEAEMEALREKMLQRLLSDAKKQPSLGAQKDNTDHGVKNMHLVDNKEVNKFRSLFKNNAWAAVILLLICCSTAAYFFIAIGLDSIKQW</sequence>
<keyword evidence="1" id="KW-0812">Transmembrane</keyword>
<proteinExistence type="predicted"/>
<dbReference type="RefSeq" id="WP_146786576.1">
    <property type="nucleotide sequence ID" value="NZ_CP042434.1"/>
</dbReference>
<evidence type="ECO:0000256" key="1">
    <source>
        <dbReference type="SAM" id="Phobius"/>
    </source>
</evidence>
<feature type="transmembrane region" description="Helical" evidence="1">
    <location>
        <begin position="102"/>
        <end position="125"/>
    </location>
</feature>
<protein>
    <submittedName>
        <fullName evidence="2">Uncharacterized protein</fullName>
    </submittedName>
</protein>
<evidence type="ECO:0000313" key="2">
    <source>
        <dbReference type="EMBL" id="QEC73693.1"/>
    </source>
</evidence>
<reference evidence="2 3" key="1">
    <citation type="journal article" date="2017" name="Int. J. Syst. Evol. Microbiol.">
        <title>Arachidicoccus ginsenosidivorans sp. nov., with ginsenoside-converting activity isolated from ginseng cultivating soil.</title>
        <authorList>
            <person name="Siddiqi M.Z."/>
            <person name="Aslam Z."/>
            <person name="Im W.T."/>
        </authorList>
    </citation>
    <scope>NUCLEOTIDE SEQUENCE [LARGE SCALE GENOMIC DNA]</scope>
    <source>
        <strain evidence="2 3">Gsoil 809</strain>
    </source>
</reference>
<evidence type="ECO:0000313" key="3">
    <source>
        <dbReference type="Proteomes" id="UP000321291"/>
    </source>
</evidence>
<dbReference type="EMBL" id="CP042434">
    <property type="protein sequence ID" value="QEC73693.1"/>
    <property type="molecule type" value="Genomic_DNA"/>
</dbReference>
<organism evidence="2 3">
    <name type="scientific">Arachidicoccus ginsenosidivorans</name>
    <dbReference type="NCBI Taxonomy" id="496057"/>
    <lineage>
        <taxon>Bacteria</taxon>
        <taxon>Pseudomonadati</taxon>
        <taxon>Bacteroidota</taxon>
        <taxon>Chitinophagia</taxon>
        <taxon>Chitinophagales</taxon>
        <taxon>Chitinophagaceae</taxon>
        <taxon>Arachidicoccus</taxon>
    </lineage>
</organism>
<dbReference type="KEGG" id="agi:FSB73_20520"/>
<keyword evidence="3" id="KW-1185">Reference proteome</keyword>